<dbReference type="RefSeq" id="WP_397087020.1">
    <property type="nucleotide sequence ID" value="NZ_JBITGY010000009.1"/>
</dbReference>
<organism evidence="1 2">
    <name type="scientific">Nonomuraea typhae</name>
    <dbReference type="NCBI Taxonomy" id="2603600"/>
    <lineage>
        <taxon>Bacteria</taxon>
        <taxon>Bacillati</taxon>
        <taxon>Actinomycetota</taxon>
        <taxon>Actinomycetes</taxon>
        <taxon>Streptosporangiales</taxon>
        <taxon>Streptosporangiaceae</taxon>
        <taxon>Nonomuraea</taxon>
    </lineage>
</organism>
<evidence type="ECO:0008006" key="3">
    <source>
        <dbReference type="Google" id="ProtNLM"/>
    </source>
</evidence>
<name>A0ABW7Z2H4_9ACTN</name>
<keyword evidence="2" id="KW-1185">Reference proteome</keyword>
<accession>A0ABW7Z2H4</accession>
<gene>
    <name evidence="1" type="ORF">ACIBG2_31995</name>
</gene>
<proteinExistence type="predicted"/>
<evidence type="ECO:0000313" key="2">
    <source>
        <dbReference type="Proteomes" id="UP001612741"/>
    </source>
</evidence>
<dbReference type="InterPro" id="IPR053714">
    <property type="entry name" value="Iso_Racemase_Enz_sf"/>
</dbReference>
<comment type="caution">
    <text evidence="1">The sequence shown here is derived from an EMBL/GenBank/DDBJ whole genome shotgun (WGS) entry which is preliminary data.</text>
</comment>
<evidence type="ECO:0000313" key="1">
    <source>
        <dbReference type="EMBL" id="MFI6502040.1"/>
    </source>
</evidence>
<dbReference type="Proteomes" id="UP001612741">
    <property type="component" value="Unassembled WGS sequence"/>
</dbReference>
<sequence>MTRVALISATPAAIAPAVTGLADVFPEAEPWNLLDDKLLADARTGGPSPRMSALIGYAVSAGADGVLLTCSLYGEAARSAGQGVPVLAPDDAAFAEVTARGYRHVLVVASFDEALADSMARLKQAADGVYVSGAVSPDAFQVTDPAVLVRALRETCARHTPHVDAVLLAQYSLAPAARELADALGRPVISGPHTAAARLKALLQGGRP</sequence>
<dbReference type="EMBL" id="JBITGY010000009">
    <property type="protein sequence ID" value="MFI6502040.1"/>
    <property type="molecule type" value="Genomic_DNA"/>
</dbReference>
<reference evidence="1 2" key="1">
    <citation type="submission" date="2024-10" db="EMBL/GenBank/DDBJ databases">
        <title>The Natural Products Discovery Center: Release of the First 8490 Sequenced Strains for Exploring Actinobacteria Biosynthetic Diversity.</title>
        <authorList>
            <person name="Kalkreuter E."/>
            <person name="Kautsar S.A."/>
            <person name="Yang D."/>
            <person name="Bader C.D."/>
            <person name="Teijaro C.N."/>
            <person name="Fluegel L."/>
            <person name="Davis C.M."/>
            <person name="Simpson J.R."/>
            <person name="Lauterbach L."/>
            <person name="Steele A.D."/>
            <person name="Gui C."/>
            <person name="Meng S."/>
            <person name="Li G."/>
            <person name="Viehrig K."/>
            <person name="Ye F."/>
            <person name="Su P."/>
            <person name="Kiefer A.F."/>
            <person name="Nichols A."/>
            <person name="Cepeda A.J."/>
            <person name="Yan W."/>
            <person name="Fan B."/>
            <person name="Jiang Y."/>
            <person name="Adhikari A."/>
            <person name="Zheng C.-J."/>
            <person name="Schuster L."/>
            <person name="Cowan T.M."/>
            <person name="Smanski M.J."/>
            <person name="Chevrette M.G."/>
            <person name="De Carvalho L.P.S."/>
            <person name="Shen B."/>
        </authorList>
    </citation>
    <scope>NUCLEOTIDE SEQUENCE [LARGE SCALE GENOMIC DNA]</scope>
    <source>
        <strain evidence="1 2">NPDC050545</strain>
    </source>
</reference>
<protein>
    <recommendedName>
        <fullName evidence="3">Arylsulfatase</fullName>
    </recommendedName>
</protein>
<dbReference type="Gene3D" id="3.40.50.12500">
    <property type="match status" value="1"/>
</dbReference>